<organism evidence="2 3">
    <name type="scientific">Pseudodesulfovibrio cashew</name>
    <dbReference type="NCBI Taxonomy" id="2678688"/>
    <lineage>
        <taxon>Bacteria</taxon>
        <taxon>Pseudomonadati</taxon>
        <taxon>Thermodesulfobacteriota</taxon>
        <taxon>Desulfovibrionia</taxon>
        <taxon>Desulfovibrionales</taxon>
        <taxon>Desulfovibrionaceae</taxon>
    </lineage>
</organism>
<evidence type="ECO:0000313" key="2">
    <source>
        <dbReference type="EMBL" id="QGY40871.1"/>
    </source>
</evidence>
<feature type="transmembrane region" description="Helical" evidence="1">
    <location>
        <begin position="224"/>
        <end position="245"/>
    </location>
</feature>
<evidence type="ECO:0008006" key="4">
    <source>
        <dbReference type="Google" id="ProtNLM"/>
    </source>
</evidence>
<reference evidence="2 3" key="1">
    <citation type="submission" date="2019-11" db="EMBL/GenBank/DDBJ databases">
        <authorList>
            <person name="Zheng R.K."/>
            <person name="Sun C.M."/>
        </authorList>
    </citation>
    <scope>NUCLEOTIDE SEQUENCE [LARGE SCALE GENOMIC DNA]</scope>
    <source>
        <strain evidence="2 3">SRB007</strain>
    </source>
</reference>
<keyword evidence="1" id="KW-0812">Transmembrane</keyword>
<sequence>MNTIIHFAKTLFKDAFTASMELFKVMVPILIAVKALQEMDVIQYLAWPLEPIMSLVGLPAEMGLVWATAIINNIYTGLIVLASLIGDNPLTSAQATVLGVLMLVAHGLPVECAIAKRSGVRFLFQALARLTGAFVFAWALHLIYSSTGTLQGQATLLFQADQLGAADPSLAAWALGQAKNLISIFCIILSLLMVMRLLHAIRVIDLLNRILRPVLNVIGIGPKASAITVIGLTMGLSYGGGLIISEAKSGNVGKEDIFYSLTLMGLCHSLIEDTLLITLMGGHISGILWARLGFSILAMAGIVQIVRRLPAPVRNRYLWADA</sequence>
<dbReference type="AlphaFoldDB" id="A0A6I6JFB5"/>
<gene>
    <name evidence="2" type="ORF">GM415_12275</name>
</gene>
<feature type="transmembrane region" description="Helical" evidence="1">
    <location>
        <begin position="286"/>
        <end position="306"/>
    </location>
</feature>
<dbReference type="Proteomes" id="UP000428328">
    <property type="component" value="Chromosome"/>
</dbReference>
<dbReference type="KEGG" id="psel:GM415_12275"/>
<feature type="transmembrane region" description="Helical" evidence="1">
    <location>
        <begin position="91"/>
        <end position="110"/>
    </location>
</feature>
<keyword evidence="1" id="KW-0472">Membrane</keyword>
<name>A0A6I6JFB5_9BACT</name>
<accession>A0A6I6JFB5</accession>
<evidence type="ECO:0000313" key="3">
    <source>
        <dbReference type="Proteomes" id="UP000428328"/>
    </source>
</evidence>
<feature type="transmembrane region" description="Helical" evidence="1">
    <location>
        <begin position="182"/>
        <end position="204"/>
    </location>
</feature>
<feature type="transmembrane region" description="Helical" evidence="1">
    <location>
        <begin position="122"/>
        <end position="144"/>
    </location>
</feature>
<keyword evidence="3" id="KW-1185">Reference proteome</keyword>
<evidence type="ECO:0000256" key="1">
    <source>
        <dbReference type="SAM" id="Phobius"/>
    </source>
</evidence>
<protein>
    <recommendedName>
        <fullName evidence="4">Nucleoside recognition protein</fullName>
    </recommendedName>
</protein>
<keyword evidence="1" id="KW-1133">Transmembrane helix</keyword>
<dbReference type="RefSeq" id="WP_158948585.1">
    <property type="nucleotide sequence ID" value="NZ_CP046400.1"/>
</dbReference>
<feature type="transmembrane region" description="Helical" evidence="1">
    <location>
        <begin position="63"/>
        <end position="85"/>
    </location>
</feature>
<proteinExistence type="predicted"/>
<dbReference type="EMBL" id="CP046400">
    <property type="protein sequence ID" value="QGY40871.1"/>
    <property type="molecule type" value="Genomic_DNA"/>
</dbReference>